<keyword evidence="5 6" id="KW-0472">Membrane</keyword>
<comment type="subcellular location">
    <subcellularLocation>
        <location evidence="1">Membrane</location>
        <topology evidence="1">Multi-pass membrane protein</topology>
    </subcellularLocation>
</comment>
<dbReference type="AlphaFoldDB" id="A0A1X7GN43"/>
<dbReference type="RefSeq" id="WP_085424684.1">
    <property type="nucleotide sequence ID" value="NZ_FXAF01000011.1"/>
</dbReference>
<dbReference type="SUPFAM" id="SSF103481">
    <property type="entry name" value="Multidrug resistance efflux transporter EmrE"/>
    <property type="match status" value="2"/>
</dbReference>
<feature type="transmembrane region" description="Helical" evidence="6">
    <location>
        <begin position="227"/>
        <end position="249"/>
    </location>
</feature>
<dbReference type="InterPro" id="IPR000620">
    <property type="entry name" value="EamA_dom"/>
</dbReference>
<feature type="transmembrane region" description="Helical" evidence="6">
    <location>
        <begin position="256"/>
        <end position="276"/>
    </location>
</feature>
<accession>A0A1X7GN43</accession>
<dbReference type="Gene3D" id="1.10.3730.20">
    <property type="match status" value="1"/>
</dbReference>
<organism evidence="8 9">
    <name type="scientific">Xaviernesmea oryzae</name>
    <dbReference type="NCBI Taxonomy" id="464029"/>
    <lineage>
        <taxon>Bacteria</taxon>
        <taxon>Pseudomonadati</taxon>
        <taxon>Pseudomonadota</taxon>
        <taxon>Alphaproteobacteria</taxon>
        <taxon>Hyphomicrobiales</taxon>
        <taxon>Rhizobiaceae</taxon>
        <taxon>Rhizobium/Agrobacterium group</taxon>
        <taxon>Xaviernesmea</taxon>
    </lineage>
</organism>
<dbReference type="Pfam" id="PF00892">
    <property type="entry name" value="EamA"/>
    <property type="match status" value="2"/>
</dbReference>
<feature type="transmembrane region" description="Helical" evidence="6">
    <location>
        <begin position="21"/>
        <end position="40"/>
    </location>
</feature>
<dbReference type="OrthoDB" id="9815809at2"/>
<feature type="domain" description="EamA" evidence="7">
    <location>
        <begin position="20"/>
        <end position="151"/>
    </location>
</feature>
<evidence type="ECO:0000313" key="8">
    <source>
        <dbReference type="EMBL" id="SMF71728.1"/>
    </source>
</evidence>
<evidence type="ECO:0000256" key="3">
    <source>
        <dbReference type="ARBA" id="ARBA00022692"/>
    </source>
</evidence>
<feature type="transmembrane region" description="Helical" evidence="6">
    <location>
        <begin position="137"/>
        <end position="155"/>
    </location>
</feature>
<evidence type="ECO:0000259" key="7">
    <source>
        <dbReference type="Pfam" id="PF00892"/>
    </source>
</evidence>
<feature type="transmembrane region" description="Helical" evidence="6">
    <location>
        <begin position="52"/>
        <end position="72"/>
    </location>
</feature>
<feature type="domain" description="EamA" evidence="7">
    <location>
        <begin position="163"/>
        <end position="297"/>
    </location>
</feature>
<dbReference type="EMBL" id="FXAF01000011">
    <property type="protein sequence ID" value="SMF71728.1"/>
    <property type="molecule type" value="Genomic_DNA"/>
</dbReference>
<evidence type="ECO:0000256" key="6">
    <source>
        <dbReference type="SAM" id="Phobius"/>
    </source>
</evidence>
<dbReference type="GO" id="GO:0016020">
    <property type="term" value="C:membrane"/>
    <property type="evidence" value="ECO:0007669"/>
    <property type="project" value="UniProtKB-SubCell"/>
</dbReference>
<feature type="transmembrane region" description="Helical" evidence="6">
    <location>
        <begin position="84"/>
        <end position="103"/>
    </location>
</feature>
<evidence type="ECO:0000256" key="2">
    <source>
        <dbReference type="ARBA" id="ARBA00009853"/>
    </source>
</evidence>
<dbReference type="STRING" id="464029.SAMN02982989_4074"/>
<dbReference type="InterPro" id="IPR037185">
    <property type="entry name" value="EmrE-like"/>
</dbReference>
<evidence type="ECO:0000256" key="1">
    <source>
        <dbReference type="ARBA" id="ARBA00004141"/>
    </source>
</evidence>
<feature type="transmembrane region" description="Helical" evidence="6">
    <location>
        <begin position="109"/>
        <end position="128"/>
    </location>
</feature>
<comment type="similarity">
    <text evidence="2">Belongs to the drug/metabolite transporter (DMT) superfamily. 10 TMS drug/metabolite exporter (DME) (TC 2.A.7.3) family.</text>
</comment>
<protein>
    <submittedName>
        <fullName evidence="8">EamA domain-containing membrane protein RarD</fullName>
    </submittedName>
</protein>
<evidence type="ECO:0000256" key="5">
    <source>
        <dbReference type="ARBA" id="ARBA00023136"/>
    </source>
</evidence>
<reference evidence="9" key="1">
    <citation type="submission" date="2017-04" db="EMBL/GenBank/DDBJ databases">
        <authorList>
            <person name="Varghese N."/>
            <person name="Submissions S."/>
        </authorList>
    </citation>
    <scope>NUCLEOTIDE SEQUENCE [LARGE SCALE GENOMIC DNA]</scope>
    <source>
        <strain evidence="9">B4P</strain>
    </source>
</reference>
<name>A0A1X7GN43_9HYPH</name>
<keyword evidence="9" id="KW-1185">Reference proteome</keyword>
<keyword evidence="4 6" id="KW-1133">Transmembrane helix</keyword>
<dbReference type="PANTHER" id="PTHR22911:SF6">
    <property type="entry name" value="SOLUTE CARRIER FAMILY 35 MEMBER G1"/>
    <property type="match status" value="1"/>
</dbReference>
<evidence type="ECO:0000256" key="4">
    <source>
        <dbReference type="ARBA" id="ARBA00022989"/>
    </source>
</evidence>
<feature type="transmembrane region" description="Helical" evidence="6">
    <location>
        <begin position="195"/>
        <end position="215"/>
    </location>
</feature>
<feature type="transmembrane region" description="Helical" evidence="6">
    <location>
        <begin position="282"/>
        <end position="300"/>
    </location>
</feature>
<dbReference type="Proteomes" id="UP000192903">
    <property type="component" value="Unassembled WGS sequence"/>
</dbReference>
<feature type="transmembrane region" description="Helical" evidence="6">
    <location>
        <begin position="161"/>
        <end position="183"/>
    </location>
</feature>
<keyword evidence="3 6" id="KW-0812">Transmembrane</keyword>
<dbReference type="PANTHER" id="PTHR22911">
    <property type="entry name" value="ACYL-MALONYL CONDENSING ENZYME-RELATED"/>
    <property type="match status" value="1"/>
</dbReference>
<evidence type="ECO:0000313" key="9">
    <source>
        <dbReference type="Proteomes" id="UP000192903"/>
    </source>
</evidence>
<sequence>MSSPPASLAAQPAETRIVHGLGLMVLAMLVAPFIDIFSKLATDTASPTFITAGRFVFQALFMLPIVLWNGLWRVFSWRLSFYHMIRAAVITLSMICFVATLAVMEVADAVAIFFVEPIILTVLSSIFLKETIGWRRYTACAVGFLGALVVIRPSFEEIGYVAILPIVTAFGVAIFALLTRALALREDPWSMQFQMALWGIPISGLLLLIGDRTGMAFLAPSMPDGLTLTWLVCVGAFAALSGILAVYAYRAAPASVIAPMQYFEIVSATLFSWLVFGDFPDPMKWLGISIIIGSGLYIIWRERRAASSKPVTGTAKSTVAP</sequence>
<gene>
    <name evidence="8" type="ORF">SAMN02982989_4074</name>
</gene>
<proteinExistence type="inferred from homology"/>